<dbReference type="EMBL" id="MHQY01000044">
    <property type="protein sequence ID" value="OHA12683.1"/>
    <property type="molecule type" value="Genomic_DNA"/>
</dbReference>
<proteinExistence type="predicted"/>
<organism evidence="3 4">
    <name type="scientific">Candidatus Sungbacteria bacterium RIFCSPLOWO2_12_FULL_41_11</name>
    <dbReference type="NCBI Taxonomy" id="1802286"/>
    <lineage>
        <taxon>Bacteria</taxon>
        <taxon>Candidatus Sungiibacteriota</taxon>
    </lineage>
</organism>
<dbReference type="PROSITE" id="PS51831">
    <property type="entry name" value="HD"/>
    <property type="match status" value="1"/>
</dbReference>
<dbReference type="AlphaFoldDB" id="A0A1G2LM60"/>
<dbReference type="SUPFAM" id="SSF109604">
    <property type="entry name" value="HD-domain/PDEase-like"/>
    <property type="match status" value="1"/>
</dbReference>
<dbReference type="Proteomes" id="UP000177171">
    <property type="component" value="Unassembled WGS sequence"/>
</dbReference>
<dbReference type="PROSITE" id="PS51832">
    <property type="entry name" value="HD_GYP"/>
    <property type="match status" value="1"/>
</dbReference>
<dbReference type="Pfam" id="PF01966">
    <property type="entry name" value="HD"/>
    <property type="match status" value="1"/>
</dbReference>
<dbReference type="CDD" id="cd00077">
    <property type="entry name" value="HDc"/>
    <property type="match status" value="1"/>
</dbReference>
<dbReference type="PANTHER" id="PTHR43155">
    <property type="entry name" value="CYCLIC DI-GMP PHOSPHODIESTERASE PA4108-RELATED"/>
    <property type="match status" value="1"/>
</dbReference>
<evidence type="ECO:0000259" key="1">
    <source>
        <dbReference type="PROSITE" id="PS51831"/>
    </source>
</evidence>
<evidence type="ECO:0000313" key="4">
    <source>
        <dbReference type="Proteomes" id="UP000177171"/>
    </source>
</evidence>
<dbReference type="PANTHER" id="PTHR43155:SF2">
    <property type="entry name" value="CYCLIC DI-GMP PHOSPHODIESTERASE PA4108"/>
    <property type="match status" value="1"/>
</dbReference>
<protein>
    <submittedName>
        <fullName evidence="3">Uncharacterized protein</fullName>
    </submittedName>
</protein>
<sequence length="483" mass="55388">MPEQTSILLYLDIIKRRDPATYFHSLRVGILGSSMANHLSLNPKPLFYAGLLHDIGKALIDPHILRKTKGFNKKDFEEIKPHPLYGYFMLRDIHDFSAEILLRHHRFGHHPYPKKLPKSSAPYGKKTKKLIEKYARLLALADFYDALTTRKNDKFGKQHIRPGEIKNILIFYNRDVQGIIEELFRKGIFTEIPSSVFAKKEILPYLSLNEEIKNILLSAEHSLNLSERIARNVALAAALEPIPDKPGATTRLQDIKESKTLEMFVSGGVNIGLAFSHLADYIQKHRTAESSYQFCYQAMALSKIRRAGGKINQGIIEFLFPIAIAQSMHDPDSRKNILWILEKTKDVLKDTTPADVAWLIKMKRLGNRLSAVEHKYPVKVRNTSNVFNYYYQELRDEEKKRNTAGIIHNRQFVLVYPDVKRGLDAFLKSKEPKFAKRVIEAYEAIRNNPNNMRIGPGLASDFIAIILYLVFSYSASPIEEIIN</sequence>
<feature type="domain" description="HD-GYP" evidence="2">
    <location>
        <begin position="1"/>
        <end position="198"/>
    </location>
</feature>
<reference evidence="3 4" key="1">
    <citation type="journal article" date="2016" name="Nat. Commun.">
        <title>Thousands of microbial genomes shed light on interconnected biogeochemical processes in an aquifer system.</title>
        <authorList>
            <person name="Anantharaman K."/>
            <person name="Brown C.T."/>
            <person name="Hug L.A."/>
            <person name="Sharon I."/>
            <person name="Castelle C.J."/>
            <person name="Probst A.J."/>
            <person name="Thomas B.C."/>
            <person name="Singh A."/>
            <person name="Wilkins M.J."/>
            <person name="Karaoz U."/>
            <person name="Brodie E.L."/>
            <person name="Williams K.H."/>
            <person name="Hubbard S.S."/>
            <person name="Banfield J.F."/>
        </authorList>
    </citation>
    <scope>NUCLEOTIDE SEQUENCE [LARGE SCALE GENOMIC DNA]</scope>
</reference>
<name>A0A1G2LM60_9BACT</name>
<evidence type="ECO:0000313" key="3">
    <source>
        <dbReference type="EMBL" id="OHA12683.1"/>
    </source>
</evidence>
<accession>A0A1G2LM60</accession>
<dbReference type="InterPro" id="IPR037522">
    <property type="entry name" value="HD_GYP_dom"/>
</dbReference>
<dbReference type="InterPro" id="IPR003607">
    <property type="entry name" value="HD/PDEase_dom"/>
</dbReference>
<dbReference type="SMART" id="SM00471">
    <property type="entry name" value="HDc"/>
    <property type="match status" value="1"/>
</dbReference>
<dbReference type="InterPro" id="IPR006674">
    <property type="entry name" value="HD_domain"/>
</dbReference>
<comment type="caution">
    <text evidence="3">The sequence shown here is derived from an EMBL/GenBank/DDBJ whole genome shotgun (WGS) entry which is preliminary data.</text>
</comment>
<gene>
    <name evidence="3" type="ORF">A3G49_00210</name>
</gene>
<dbReference type="Gene3D" id="1.10.3210.10">
    <property type="entry name" value="Hypothetical protein af1432"/>
    <property type="match status" value="1"/>
</dbReference>
<evidence type="ECO:0000259" key="2">
    <source>
        <dbReference type="PROSITE" id="PS51832"/>
    </source>
</evidence>
<feature type="domain" description="HD" evidence="1">
    <location>
        <begin position="21"/>
        <end position="147"/>
    </location>
</feature>